<sequence length="135" mass="14787">MTDDHRYPPLPPLSTGLAGRCPRCGEGRLFSGFLSTAPECPNCGLDYSFIDSGDGPAVFVIFIVGAIVVGLAFFVEFNYRPPYWLHLVLWLPLIVILSLGMLRPLKGLMIAQQYHHKAQEGRMETPRDPGAGGEG</sequence>
<comment type="caution">
    <text evidence="2">The sequence shown here is derived from an EMBL/GenBank/DDBJ whole genome shotgun (WGS) entry which is preliminary data.</text>
</comment>
<keyword evidence="1" id="KW-0812">Transmembrane</keyword>
<keyword evidence="1" id="KW-0472">Membrane</keyword>
<feature type="transmembrane region" description="Helical" evidence="1">
    <location>
        <begin position="57"/>
        <end position="77"/>
    </location>
</feature>
<dbReference type="Proteomes" id="UP001378188">
    <property type="component" value="Unassembled WGS sequence"/>
</dbReference>
<dbReference type="AlphaFoldDB" id="A0AAW9RDL5"/>
<dbReference type="RefSeq" id="WP_340329460.1">
    <property type="nucleotide sequence ID" value="NZ_JAZHOF010000003.1"/>
</dbReference>
<keyword evidence="1" id="KW-1133">Transmembrane helix</keyword>
<evidence type="ECO:0000256" key="1">
    <source>
        <dbReference type="SAM" id="Phobius"/>
    </source>
</evidence>
<proteinExistence type="predicted"/>
<dbReference type="Pfam" id="PF06170">
    <property type="entry name" value="DUF983"/>
    <property type="match status" value="1"/>
</dbReference>
<evidence type="ECO:0000313" key="2">
    <source>
        <dbReference type="EMBL" id="MEJ8571769.1"/>
    </source>
</evidence>
<feature type="transmembrane region" description="Helical" evidence="1">
    <location>
        <begin position="83"/>
        <end position="102"/>
    </location>
</feature>
<reference evidence="2 3" key="1">
    <citation type="submission" date="2024-02" db="EMBL/GenBank/DDBJ databases">
        <title>Genome analysis and characterization of Microbaculum marinisediminis sp. nov., isolated from marine sediment.</title>
        <authorList>
            <person name="Du Z.-J."/>
            <person name="Ye Y.-Q."/>
            <person name="Zhang Z.-R."/>
            <person name="Yuan S.-M."/>
            <person name="Zhang X.-Y."/>
        </authorList>
    </citation>
    <scope>NUCLEOTIDE SEQUENCE [LARGE SCALE GENOMIC DNA]</scope>
    <source>
        <strain evidence="2 3">SDUM1044001</strain>
    </source>
</reference>
<dbReference type="EMBL" id="JAZHOF010000003">
    <property type="protein sequence ID" value="MEJ8571769.1"/>
    <property type="molecule type" value="Genomic_DNA"/>
</dbReference>
<accession>A0AAW9RDL5</accession>
<name>A0AAW9RDL5_9HYPH</name>
<gene>
    <name evidence="2" type="ORF">V3328_09815</name>
</gene>
<protein>
    <submittedName>
        <fullName evidence="2">DUF983 domain-containing protein</fullName>
    </submittedName>
</protein>
<evidence type="ECO:0000313" key="3">
    <source>
        <dbReference type="Proteomes" id="UP001378188"/>
    </source>
</evidence>
<organism evidence="2 3">
    <name type="scientific">Microbaculum marinum</name>
    <dbReference type="NCBI Taxonomy" id="1764581"/>
    <lineage>
        <taxon>Bacteria</taxon>
        <taxon>Pseudomonadati</taxon>
        <taxon>Pseudomonadota</taxon>
        <taxon>Alphaproteobacteria</taxon>
        <taxon>Hyphomicrobiales</taxon>
        <taxon>Tepidamorphaceae</taxon>
        <taxon>Microbaculum</taxon>
    </lineage>
</organism>
<dbReference type="InterPro" id="IPR009325">
    <property type="entry name" value="DUF983"/>
</dbReference>
<keyword evidence="3" id="KW-1185">Reference proteome</keyword>